<evidence type="ECO:0000313" key="3">
    <source>
        <dbReference type="Proteomes" id="UP000076580"/>
    </source>
</evidence>
<feature type="compositionally biased region" description="Pro residues" evidence="1">
    <location>
        <begin position="135"/>
        <end position="151"/>
    </location>
</feature>
<evidence type="ECO:0000256" key="1">
    <source>
        <dbReference type="SAM" id="MobiDB-lite"/>
    </source>
</evidence>
<accession>A0A151GD68</accession>
<organism evidence="2 3">
    <name type="scientific">Drechmeria coniospora</name>
    <name type="common">Nematophagous fungus</name>
    <name type="synonym">Meria coniospora</name>
    <dbReference type="NCBI Taxonomy" id="98403"/>
    <lineage>
        <taxon>Eukaryota</taxon>
        <taxon>Fungi</taxon>
        <taxon>Dikarya</taxon>
        <taxon>Ascomycota</taxon>
        <taxon>Pezizomycotina</taxon>
        <taxon>Sordariomycetes</taxon>
        <taxon>Hypocreomycetidae</taxon>
        <taxon>Hypocreales</taxon>
        <taxon>Ophiocordycipitaceae</taxon>
        <taxon>Drechmeria</taxon>
    </lineage>
</organism>
<feature type="compositionally biased region" description="Gly residues" evidence="1">
    <location>
        <begin position="220"/>
        <end position="238"/>
    </location>
</feature>
<keyword evidence="3" id="KW-1185">Reference proteome</keyword>
<sequence length="265" mass="28334">MIGRNDQQRWWSVQNSAASSLRPGRRKQHGQSELVSCKPSFGTPPGPLRLLLLSVQRSGGSGHVPRGSSTAARALVTWTAAPRPKLRGPPAHRRGRSRCAPRPVTAQGHRRWNVLLFPERRRPQERKGRGEGGWTPPPPPPPPPPPSPPPCLVGFSLGQPIRRGPRRISCSPVLDRFVHASIRSLDDVETRSGARRKRPLSGWPSGPETRQGSPFAGEAKPGGGGGGGGGGQGRGGQGVHLDHASSLHRSPLPGSTAHWETGPRT</sequence>
<feature type="compositionally biased region" description="Polar residues" evidence="1">
    <location>
        <begin position="8"/>
        <end position="19"/>
    </location>
</feature>
<feature type="compositionally biased region" description="Basic residues" evidence="1">
    <location>
        <begin position="84"/>
        <end position="99"/>
    </location>
</feature>
<name>A0A151GD68_DRECN</name>
<dbReference type="AlphaFoldDB" id="A0A151GD68"/>
<comment type="caution">
    <text evidence="2">The sequence shown here is derived from an EMBL/GenBank/DDBJ whole genome shotgun (WGS) entry which is preliminary data.</text>
</comment>
<reference evidence="2 3" key="1">
    <citation type="journal article" date="2016" name="Sci. Rep.">
        <title>Insights into Adaptations to a Near-Obligate Nematode Endoparasitic Lifestyle from the Finished Genome of Drechmeria coniospora.</title>
        <authorList>
            <person name="Zhang L."/>
            <person name="Zhou Z."/>
            <person name="Guo Q."/>
            <person name="Fokkens L."/>
            <person name="Miskei M."/>
            <person name="Pocsi I."/>
            <person name="Zhang W."/>
            <person name="Chen M."/>
            <person name="Wang L."/>
            <person name="Sun Y."/>
            <person name="Donzelli B.G."/>
            <person name="Gibson D.M."/>
            <person name="Nelson D.R."/>
            <person name="Luo J.G."/>
            <person name="Rep M."/>
            <person name="Liu H."/>
            <person name="Yang S."/>
            <person name="Wang J."/>
            <person name="Krasnoff S.B."/>
            <person name="Xu Y."/>
            <person name="Molnar I."/>
            <person name="Lin M."/>
        </authorList>
    </citation>
    <scope>NUCLEOTIDE SEQUENCE [LARGE SCALE GENOMIC DNA]</scope>
    <source>
        <strain evidence="2 3">ARSEF 6962</strain>
    </source>
</reference>
<dbReference type="EMBL" id="LAYC01000003">
    <property type="protein sequence ID" value="KYK55011.1"/>
    <property type="molecule type" value="Genomic_DNA"/>
</dbReference>
<feature type="region of interest" description="Disordered" evidence="1">
    <location>
        <begin position="186"/>
        <end position="265"/>
    </location>
</feature>
<feature type="region of interest" description="Disordered" evidence="1">
    <location>
        <begin position="1"/>
        <end position="44"/>
    </location>
</feature>
<dbReference type="InParanoid" id="A0A151GD68"/>
<dbReference type="GeneID" id="63719615"/>
<feature type="region of interest" description="Disordered" evidence="1">
    <location>
        <begin position="78"/>
        <end position="167"/>
    </location>
</feature>
<dbReference type="RefSeq" id="XP_040654363.1">
    <property type="nucleotide sequence ID" value="XM_040804259.1"/>
</dbReference>
<dbReference type="Proteomes" id="UP000076580">
    <property type="component" value="Chromosome 03"/>
</dbReference>
<gene>
    <name evidence="2" type="ORF">DCS_06972</name>
</gene>
<feature type="compositionally biased region" description="Basic and acidic residues" evidence="1">
    <location>
        <begin position="118"/>
        <end position="130"/>
    </location>
</feature>
<protein>
    <submittedName>
        <fullName evidence="2">Uncharacterized protein</fullName>
    </submittedName>
</protein>
<evidence type="ECO:0000313" key="2">
    <source>
        <dbReference type="EMBL" id="KYK55011.1"/>
    </source>
</evidence>
<proteinExistence type="predicted"/>